<keyword evidence="3" id="KW-1185">Reference proteome</keyword>
<dbReference type="EMBL" id="BMKL01000001">
    <property type="protein sequence ID" value="GGD88702.1"/>
    <property type="molecule type" value="Genomic_DNA"/>
</dbReference>
<protein>
    <submittedName>
        <fullName evidence="2">Uncharacterized protein</fullName>
    </submittedName>
</protein>
<proteinExistence type="predicted"/>
<organism evidence="2 3">
    <name type="scientific">Tsuneonella deserti</name>
    <dbReference type="NCBI Taxonomy" id="2035528"/>
    <lineage>
        <taxon>Bacteria</taxon>
        <taxon>Pseudomonadati</taxon>
        <taxon>Pseudomonadota</taxon>
        <taxon>Alphaproteobacteria</taxon>
        <taxon>Sphingomonadales</taxon>
        <taxon>Erythrobacteraceae</taxon>
        <taxon>Tsuneonella</taxon>
    </lineage>
</organism>
<evidence type="ECO:0000313" key="3">
    <source>
        <dbReference type="Proteomes" id="UP000619041"/>
    </source>
</evidence>
<sequence>MADKHPTQGMVDDRHKGDPGGTGIPIDTRGAGGGGPIGPKDNGKGFHGGQSNAAYHGHGRLGEQEVEGQENANSPSGEP</sequence>
<name>A0ABQ1S0F3_9SPHN</name>
<dbReference type="Proteomes" id="UP000619041">
    <property type="component" value="Unassembled WGS sequence"/>
</dbReference>
<feature type="compositionally biased region" description="Basic and acidic residues" evidence="1">
    <location>
        <begin position="1"/>
        <end position="18"/>
    </location>
</feature>
<comment type="caution">
    <text evidence="2">The sequence shown here is derived from an EMBL/GenBank/DDBJ whole genome shotgun (WGS) entry which is preliminary data.</text>
</comment>
<feature type="region of interest" description="Disordered" evidence="1">
    <location>
        <begin position="1"/>
        <end position="79"/>
    </location>
</feature>
<evidence type="ECO:0000313" key="2">
    <source>
        <dbReference type="EMBL" id="GGD88702.1"/>
    </source>
</evidence>
<reference evidence="3" key="1">
    <citation type="journal article" date="2019" name="Int. J. Syst. Evol. Microbiol.">
        <title>The Global Catalogue of Microorganisms (GCM) 10K type strain sequencing project: providing services to taxonomists for standard genome sequencing and annotation.</title>
        <authorList>
            <consortium name="The Broad Institute Genomics Platform"/>
            <consortium name="The Broad Institute Genome Sequencing Center for Infectious Disease"/>
            <person name="Wu L."/>
            <person name="Ma J."/>
        </authorList>
    </citation>
    <scope>NUCLEOTIDE SEQUENCE [LARGE SCALE GENOMIC DNA]</scope>
    <source>
        <strain evidence="3">CGMCC 1.15959</strain>
    </source>
</reference>
<feature type="compositionally biased region" description="Polar residues" evidence="1">
    <location>
        <begin position="70"/>
        <end position="79"/>
    </location>
</feature>
<gene>
    <name evidence="2" type="ORF">GCM10011515_05460</name>
</gene>
<evidence type="ECO:0000256" key="1">
    <source>
        <dbReference type="SAM" id="MobiDB-lite"/>
    </source>
</evidence>
<accession>A0ABQ1S0F3</accession>
<dbReference type="RefSeq" id="WP_188643727.1">
    <property type="nucleotide sequence ID" value="NZ_BMKL01000001.1"/>
</dbReference>